<evidence type="ECO:0000313" key="4">
    <source>
        <dbReference type="EMBL" id="KAF6029408.1"/>
    </source>
</evidence>
<dbReference type="Pfam" id="PF14580">
    <property type="entry name" value="LRR_9"/>
    <property type="match status" value="1"/>
</dbReference>
<dbReference type="Gene3D" id="3.80.10.10">
    <property type="entry name" value="Ribonuclease Inhibitor"/>
    <property type="match status" value="1"/>
</dbReference>
<dbReference type="OrthoDB" id="1517790at2759"/>
<proteinExistence type="predicted"/>
<evidence type="ECO:0000256" key="3">
    <source>
        <dbReference type="SAM" id="MobiDB-lite"/>
    </source>
</evidence>
<dbReference type="EMBL" id="VXIV02001817">
    <property type="protein sequence ID" value="KAF6029408.1"/>
    <property type="molecule type" value="Genomic_DNA"/>
</dbReference>
<dbReference type="PANTHER" id="PTHR18849">
    <property type="entry name" value="LEUCINE RICH REPEAT PROTEIN"/>
    <property type="match status" value="1"/>
</dbReference>
<reference evidence="4" key="1">
    <citation type="submission" date="2020-06" db="EMBL/GenBank/DDBJ databases">
        <title>Draft genome of Bugula neritina, a colonial animal packing powerful symbionts and potential medicines.</title>
        <authorList>
            <person name="Rayko M."/>
        </authorList>
    </citation>
    <scope>NUCLEOTIDE SEQUENCE [LARGE SCALE GENOMIC DNA]</scope>
    <source>
        <strain evidence="4">Kwan_BN1</strain>
    </source>
</reference>
<dbReference type="AlphaFoldDB" id="A0A7J7JVQ4"/>
<gene>
    <name evidence="4" type="ORF">EB796_012287</name>
</gene>
<comment type="caution">
    <text evidence="4">The sequence shown here is derived from an EMBL/GenBank/DDBJ whole genome shotgun (WGS) entry which is preliminary data.</text>
</comment>
<feature type="compositionally biased region" description="Acidic residues" evidence="3">
    <location>
        <begin position="116"/>
        <end position="129"/>
    </location>
</feature>
<dbReference type="PROSITE" id="PS51450">
    <property type="entry name" value="LRR"/>
    <property type="match status" value="1"/>
</dbReference>
<keyword evidence="2" id="KW-0677">Repeat</keyword>
<accession>A0A7J7JVQ4</accession>
<evidence type="ECO:0000256" key="1">
    <source>
        <dbReference type="ARBA" id="ARBA00022614"/>
    </source>
</evidence>
<feature type="region of interest" description="Disordered" evidence="3">
    <location>
        <begin position="112"/>
        <end position="136"/>
    </location>
</feature>
<evidence type="ECO:0000313" key="5">
    <source>
        <dbReference type="Proteomes" id="UP000593567"/>
    </source>
</evidence>
<keyword evidence="5" id="KW-1185">Reference proteome</keyword>
<evidence type="ECO:0000256" key="2">
    <source>
        <dbReference type="ARBA" id="ARBA00022737"/>
    </source>
</evidence>
<keyword evidence="1" id="KW-0433">Leucine-rich repeat</keyword>
<sequence>MRILSRLKNVEDLTVIDNSLHDLSGLSFNRCQTANFSKNYFTSFKSLPVMPNLQSLILSFNQIKTLNGLRRFPKLEYLELTGNGIYYSHTYRQRVFKILPSLKVLDKTIKMKTDESGEPGDDEDKDPLEEGTCTLL</sequence>
<dbReference type="SUPFAM" id="SSF52058">
    <property type="entry name" value="L domain-like"/>
    <property type="match status" value="1"/>
</dbReference>
<organism evidence="4 5">
    <name type="scientific">Bugula neritina</name>
    <name type="common">Brown bryozoan</name>
    <name type="synonym">Sertularia neritina</name>
    <dbReference type="NCBI Taxonomy" id="10212"/>
    <lineage>
        <taxon>Eukaryota</taxon>
        <taxon>Metazoa</taxon>
        <taxon>Spiralia</taxon>
        <taxon>Lophotrochozoa</taxon>
        <taxon>Bryozoa</taxon>
        <taxon>Gymnolaemata</taxon>
        <taxon>Cheilostomatida</taxon>
        <taxon>Flustrina</taxon>
        <taxon>Buguloidea</taxon>
        <taxon>Bugulidae</taxon>
        <taxon>Bugula</taxon>
    </lineage>
</organism>
<protein>
    <submittedName>
        <fullName evidence="4">Uncharacterized protein</fullName>
    </submittedName>
</protein>
<dbReference type="InterPro" id="IPR001611">
    <property type="entry name" value="Leu-rich_rpt"/>
</dbReference>
<dbReference type="Proteomes" id="UP000593567">
    <property type="component" value="Unassembled WGS sequence"/>
</dbReference>
<dbReference type="PANTHER" id="PTHR18849:SF4">
    <property type="entry name" value="GENE 29133-RELATED"/>
    <property type="match status" value="1"/>
</dbReference>
<dbReference type="InterPro" id="IPR032675">
    <property type="entry name" value="LRR_dom_sf"/>
</dbReference>
<name>A0A7J7JVQ4_BUGNE</name>